<evidence type="ECO:0008006" key="5">
    <source>
        <dbReference type="Google" id="ProtNLM"/>
    </source>
</evidence>
<evidence type="ECO:0000313" key="3">
    <source>
        <dbReference type="EMBL" id="CDW85802.1"/>
    </source>
</evidence>
<feature type="region of interest" description="Disordered" evidence="2">
    <location>
        <begin position="1387"/>
        <end position="1424"/>
    </location>
</feature>
<feature type="coiled-coil region" evidence="1">
    <location>
        <begin position="1006"/>
        <end position="1192"/>
    </location>
</feature>
<dbReference type="Gene3D" id="3.30.40.10">
    <property type="entry name" value="Zinc/RING finger domain, C3HC4 (zinc finger)"/>
    <property type="match status" value="1"/>
</dbReference>
<feature type="coiled-coil region" evidence="1">
    <location>
        <begin position="938"/>
        <end position="972"/>
    </location>
</feature>
<feature type="compositionally biased region" description="Polar residues" evidence="2">
    <location>
        <begin position="1324"/>
        <end position="1333"/>
    </location>
</feature>
<feature type="region of interest" description="Disordered" evidence="2">
    <location>
        <begin position="740"/>
        <end position="768"/>
    </location>
</feature>
<feature type="coiled-coil region" evidence="1">
    <location>
        <begin position="468"/>
        <end position="495"/>
    </location>
</feature>
<name>A0A078AX23_STYLE</name>
<keyword evidence="4" id="KW-1185">Reference proteome</keyword>
<feature type="compositionally biased region" description="Low complexity" evidence="2">
    <location>
        <begin position="1242"/>
        <end position="1251"/>
    </location>
</feature>
<feature type="compositionally biased region" description="Polar residues" evidence="2">
    <location>
        <begin position="1258"/>
        <end position="1280"/>
    </location>
</feature>
<reference evidence="3 4" key="1">
    <citation type="submission" date="2014-06" db="EMBL/GenBank/DDBJ databases">
        <authorList>
            <person name="Swart Estienne"/>
        </authorList>
    </citation>
    <scope>NUCLEOTIDE SEQUENCE [LARGE SCALE GENOMIC DNA]</scope>
    <source>
        <strain evidence="3 4">130c</strain>
    </source>
</reference>
<evidence type="ECO:0000256" key="2">
    <source>
        <dbReference type="SAM" id="MobiDB-lite"/>
    </source>
</evidence>
<dbReference type="Proteomes" id="UP000039865">
    <property type="component" value="Unassembled WGS sequence"/>
</dbReference>
<evidence type="ECO:0000256" key="1">
    <source>
        <dbReference type="SAM" id="Coils"/>
    </source>
</evidence>
<keyword evidence="1" id="KW-0175">Coiled coil</keyword>
<dbReference type="InParanoid" id="A0A078AX23"/>
<feature type="region of interest" description="Disordered" evidence="2">
    <location>
        <begin position="1231"/>
        <end position="1280"/>
    </location>
</feature>
<sequence>MAYTAFNSLITLCSHTYIKSWILGLYGIETQEKQEETQSATQSITHTNSNLPQQTNSLQNETSRTNQRAELREEMLDLEKKEFTQKMNFNVKIPSMLVKLSNTYYAKLSVFIKNLVFDGNQVNLEGNNTQSKKKKSRKLKDIRQVNDQVQQMEQDQIRDPNQQERMVIKKKKDELIFDKFDKLPKFTSCNNLLTDQGLADILSLVLDKDYNQEVNKNNPDVNSNGLNNNITNNYQSSKLRHKKVRSRSFTSIDEINQKLEYPRRTIEKKHKRNSNDDIVNNLNLNREARESNTGMSNQCLICCDKIADSVIMDCGHGGVCFDCAIQLCINAYTHNLIVAQKLIENRHRNRNPNLQMKESSCHICRQHISQIYQLETECPIANEKFADEDENQYLRVKDFFINEREFIIYYQYQKKLNEEMVPEEDSSVNLDNSMNLFVLRANDSPNHASRGQLAKYSRVLQSDIDKVIEKIADERRKLAKRFESIEQRAGQLQQESFAVNSSFTLGNSLHRLQESNNQPENSKTSFHIQQCYDAISKYTQSLLFKHISNQTYQFGCCGVSPKVFPEGQRSLNITPRLGIWDLRRTPPFRFAATGASESTQPSLPLIYDDKASNADCLVTLVLLWGPSFSDAVLISLRLIINSSYFGSYNTQLHMGGTQQHQKFNHDSENSQYSHFQLENYGSSSTSTNQIQQHLEGMKIGSQNIIDGNSSTYSSSTDNEIYQEIEQKQHQSHQYNINQHMLHNNGSANGQNTTQGSQMNENSNNGYNPQKYLMPERLVSNEDQQQTFDQTQEINIEQMMRKTAQQKKSIQQFQNQSLEGPITIKDLNKPRVNIDKRSSSQHSFELQIPPIQTNQHHQQSLINLTQQTLNPLANQNHSSSLLLNSSLLSHSQSIQLPLQQYNQNGNSTTMQYSQCFPLQNTSQSSNQHQNLSNSQVQNSQAIAGAMKALQHKMKQLEDQNELLVQQNNDLKGQLRYQIEKNQKEKEKFGEIMIKQKASHQHLEKESKQRIEDDLKQVGELRQRVEQSSRAIDKMMKENIGLRKLNTQLEKQLGIQEQENQKKVITTMQEMREVERNLKKKCKKLSKEKKECQIQIKVLHEENQKQKTYFSQLIQDLEMKLKELISQNHNLNNEYNSYRDQNERQIQHTHQELQEMKQLLSQGQYQVESKDSENQQLKIQLQIFQEEIQTIKQQLFSLQTVQKNNEKVREKTETFVQEVVNVNEMLVQSIQQRKIEKQNRRSSQHNQSQISNSMIPDQLTPLTTQSNLPSYRNQTESSFQNQTRNQANINQQYQLDHNRSESSQKSNQSQNLQQFQHRYPSSNLTMMNQSQNINPNQSYYQHQNHQNKQSQNLQHHQLIDTRLMLNNQKFSHNPHIKALQPIQNTITTSRSTDEMNTINDQNQVQTEESNKSFNRQSIGNNQEKSEFQLESEMIKFNQRYDALLKDIEASKMPINIRASNNYN</sequence>
<organism evidence="3 4">
    <name type="scientific">Stylonychia lemnae</name>
    <name type="common">Ciliate</name>
    <dbReference type="NCBI Taxonomy" id="5949"/>
    <lineage>
        <taxon>Eukaryota</taxon>
        <taxon>Sar</taxon>
        <taxon>Alveolata</taxon>
        <taxon>Ciliophora</taxon>
        <taxon>Intramacronucleata</taxon>
        <taxon>Spirotrichea</taxon>
        <taxon>Stichotrichia</taxon>
        <taxon>Sporadotrichida</taxon>
        <taxon>Oxytrichidae</taxon>
        <taxon>Stylonychinae</taxon>
        <taxon>Stylonychia</taxon>
    </lineage>
</organism>
<dbReference type="EMBL" id="CCKQ01014066">
    <property type="protein sequence ID" value="CDW85802.1"/>
    <property type="molecule type" value="Genomic_DNA"/>
</dbReference>
<proteinExistence type="predicted"/>
<feature type="region of interest" description="Disordered" evidence="2">
    <location>
        <begin position="36"/>
        <end position="65"/>
    </location>
</feature>
<feature type="compositionally biased region" description="Polar residues" evidence="2">
    <location>
        <begin position="37"/>
        <end position="65"/>
    </location>
</feature>
<gene>
    <name evidence="3" type="primary">Contig9989.g10686</name>
    <name evidence="3" type="ORF">STYLEM_14889</name>
</gene>
<dbReference type="InterPro" id="IPR013083">
    <property type="entry name" value="Znf_RING/FYVE/PHD"/>
</dbReference>
<evidence type="ECO:0000313" key="4">
    <source>
        <dbReference type="Proteomes" id="UP000039865"/>
    </source>
</evidence>
<protein>
    <recommendedName>
        <fullName evidence="5">RING-type domain-containing protein</fullName>
    </recommendedName>
</protein>
<feature type="region of interest" description="Disordered" evidence="2">
    <location>
        <begin position="1324"/>
        <end position="1352"/>
    </location>
</feature>
<feature type="compositionally biased region" description="Polar residues" evidence="2">
    <location>
        <begin position="740"/>
        <end position="767"/>
    </location>
</feature>
<feature type="compositionally biased region" description="Polar residues" evidence="2">
    <location>
        <begin position="1387"/>
        <end position="1420"/>
    </location>
</feature>
<feature type="compositionally biased region" description="Low complexity" evidence="2">
    <location>
        <begin position="1334"/>
        <end position="1352"/>
    </location>
</feature>
<accession>A0A078AX23</accession>